<organism evidence="2 3">
    <name type="scientific">Micromonospora purpureochromogenes</name>
    <dbReference type="NCBI Taxonomy" id="47872"/>
    <lineage>
        <taxon>Bacteria</taxon>
        <taxon>Bacillati</taxon>
        <taxon>Actinomycetota</taxon>
        <taxon>Actinomycetes</taxon>
        <taxon>Micromonosporales</taxon>
        <taxon>Micromonosporaceae</taxon>
        <taxon>Micromonospora</taxon>
    </lineage>
</organism>
<reference evidence="2 3" key="1">
    <citation type="submission" date="2020-07" db="EMBL/GenBank/DDBJ databases">
        <title>Sequencing the genomes of 1000 actinobacteria strains.</title>
        <authorList>
            <person name="Klenk H.-P."/>
        </authorList>
    </citation>
    <scope>NUCLEOTIDE SEQUENCE [LARGE SCALE GENOMIC DNA]</scope>
    <source>
        <strain evidence="2 3">DSM 43814</strain>
    </source>
</reference>
<gene>
    <name evidence="2" type="ORF">HDA35_004818</name>
</gene>
<dbReference type="Proteomes" id="UP000631553">
    <property type="component" value="Unassembled WGS sequence"/>
</dbReference>
<evidence type="ECO:0000256" key="1">
    <source>
        <dbReference type="SAM" id="MobiDB-lite"/>
    </source>
</evidence>
<feature type="region of interest" description="Disordered" evidence="1">
    <location>
        <begin position="63"/>
        <end position="92"/>
    </location>
</feature>
<feature type="compositionally biased region" description="Low complexity" evidence="1">
    <location>
        <begin position="13"/>
        <end position="22"/>
    </location>
</feature>
<feature type="compositionally biased region" description="Polar residues" evidence="1">
    <location>
        <begin position="1"/>
        <end position="10"/>
    </location>
</feature>
<comment type="caution">
    <text evidence="2">The sequence shown here is derived from an EMBL/GenBank/DDBJ whole genome shotgun (WGS) entry which is preliminary data.</text>
</comment>
<protein>
    <submittedName>
        <fullName evidence="2">Uncharacterized protein</fullName>
    </submittedName>
</protein>
<accession>A0ABX2RR28</accession>
<dbReference type="EMBL" id="JACCCQ010000001">
    <property type="protein sequence ID" value="NYF58987.1"/>
    <property type="molecule type" value="Genomic_DNA"/>
</dbReference>
<evidence type="ECO:0000313" key="2">
    <source>
        <dbReference type="EMBL" id="NYF58987.1"/>
    </source>
</evidence>
<feature type="region of interest" description="Disordered" evidence="1">
    <location>
        <begin position="1"/>
        <end position="45"/>
    </location>
</feature>
<proteinExistence type="predicted"/>
<name>A0ABX2RR28_9ACTN</name>
<feature type="compositionally biased region" description="Polar residues" evidence="1">
    <location>
        <begin position="82"/>
        <end position="92"/>
    </location>
</feature>
<sequence>MKPSTHQNVEANAAARTTGSRPAAPPPASCRWPTTASTAPPNAPPSCWKIRIALVARGIAGAGRPRYGLASTGTMVAPRPTPLTSSAAPSNH</sequence>
<dbReference type="RefSeq" id="WP_257028466.1">
    <property type="nucleotide sequence ID" value="NZ_JACCCQ010000001.1"/>
</dbReference>
<evidence type="ECO:0000313" key="3">
    <source>
        <dbReference type="Proteomes" id="UP000631553"/>
    </source>
</evidence>
<keyword evidence="3" id="KW-1185">Reference proteome</keyword>